<protein>
    <submittedName>
        <fullName evidence="1">Uncharacterized protein</fullName>
    </submittedName>
</protein>
<dbReference type="KEGG" id="cben:EG339_23165"/>
<evidence type="ECO:0000313" key="2">
    <source>
        <dbReference type="Proteomes" id="UP000271193"/>
    </source>
</evidence>
<dbReference type="Proteomes" id="UP000271193">
    <property type="component" value="Chromosome"/>
</dbReference>
<proteinExistence type="predicted"/>
<sequence length="2294" mass="257949">MSNQTPVTHRYYPRLSSVVTQDDIPDLLGFLKPGITNLLDKIYYKDLQYSKGPKGDSAFYSLSVVSKRIDIEIPGTGISLVLNGTDDTAISAFPITVEYQWKILAYLRYFSLGNFSFEPQQIFEVALRVLNVTEEQAIAHFVNTFVTPANQNITPLMQFVNDINAKHNLGLVVNEATTITKIVEDIYQNSNQKYASLVAFATYLLSNDLQETAEKVKTYFKALMPQDIDEFIKEVAIPKFKATLMLSAAIEFPRSILKPVNPLKHPTAPLEVIEDETKKVTLSFGEALFYADTEKGFGYNMDLVLNMSNPAQIGNTGFIIDIHNLKIDLSKTENIAEADADGRPKEFMGVYMEYTEIFLPKKWFKKKNPEGNNQQTIGISANHMLIGTGGLSGNIAIRPTYAVKTVGTETKVVDYFSKFFTLDYDNLKVKSMSSSNETTIHDMDGLMTFMNGLASPSELKFVYPMGLTTVAGDYREFQKEEDYYKFLASLSVDSLDNDNRTLWFNLGKDTEKSWELGFSKFDIDFHQGQVVHSSLHAGLKIKKFKDYNGLDMVIDVVGEWESKENFKLSAAILPFGLRMNLFNILNFYLQRIEIGKKNDNFYVEADTKITFPKDSFGERLLGKEGIDLPAIRYYANGKFEIAGGSSIIPTNLHLNLGPVRMAVTAIHMGTIQRMYKGNMRTYNYIGFDGGININPLGLDVRGNGVKYYYTADNDEFGGTKDDYFHISTLEVDLVIPGTASASAAVAIIKGALTIPEPGKSTEYRGKVSLQLPKMNISGSAEMAFDPKYPGFLVDASVELPFVIPLGSFGIFGFRGLIGYRYVAHKEAIGMTENDTWYDYYVHPQRGINTDKFIGPQFTQKYSAPFSFGAGASLATLDGRLASLRAMVLLSVPSMFAIDAGLTIISERLGLTEDDPKVPPFYAFVIVGDNSLEIGAGGNFQLNKNNGSFIDIKAEVQMGFFFKNQRPWYVNFGTRDKPIRASLFKDSVNIKAESYLMIAAKGIEAGARVDFNLNLIIVKVYAAIEVGAHISFERPQVGGYIYVEGGAEINLFIVSVALFISIYFRVELVFPFLILAEFKFELKIKLLFIKIKLKVHLSIKWEKNDKVDTSAVPPLTYESDPPEIDYPKEARLKNAVKGVHMLTNETFDLPVVEIFNTPAPSIKDNPDLPTIPLDTYIDIKIEKGLIPTSTAGEKIGGHTNGASEFTDLIPPQKTQPGGHVLRQVKHQYSIEDVEIKILNKQGTAWNKYNPYRAVLTQNEANSIANLDKFKLGFWQKTNDKYDTIRILASTPFSFLDSAQPGWFIPEQYGITASSLFCTKTEKVWHESDVKDKTVGTVYYPPAGAPYNFINGAYYNLLGTVSDTTDYMMVSNASNPHNFSKSLKITNGNTMVLLLPEASASIELFLSTMASSVTVRYYKDVFSNAINQNYALIEEVTKTKAELASKLVYEAANHGGQYVSKIEIIPYNANQQEIDDINAQIDQIWANATANTTGEVTSVVLSPEQQAEYDKLAEQLKKLKEGGCTASQCKELDFDVMHVENGYNGVWGNGNVNFNMSNLATQWADYETQYMMITGGNTPPFVDFNTHSVIFLFLPYGPTSQFIKYNSVIKKISDKADGIDICYSSDYPKETTNKAVIIKVSKTTQKSLNLKFTPDCGCVSTAEPCTKDTKLCDFLTGLMYNLNQCIVYQGVDEVTQLRYSSKCFFTFIDAIYSFDRGFPQYNLIQGAGYVRDLVEKLRSYLNTEGAKMSVAVQLTKDIHDIIFKLGNCGCSDDDGSGNTSNLCYTLFHQVRWVTAEDYEYQQTIPSQDAVTADMQLMQEAMSKVVQPVWRPNSVYYINLKLKDNVNGDTPHIIDYYFAFKTAGPIGHFEKKKESYIENLKDADGNPIPNKKKNIDEYPITSLKSYIDMKKSYPNVDGDLLMAKPLFYGNKQSKIQLSFTKPYIYNMLKTWAAHDEMNVEEIIGSINIVIKDPVTGISVPYPLPTTWTKHETIPVTKESWEEDDPNLPLGIQQMLNYVNHTNQSNTGMACSINIGKPVTPKAYRYSVELEDLSPEKLYTAIIYNAFDDDGDGNYDPQPAPTPEDPYKVYEENQKIHEFVFRTSRYKDFKEQVESYKLKEYNDKNEVIGQKDAIYEVKADLKPQQLNDLYILASEGVENPNLKGLANTYSEVFDRAFEGVMGLKPLNPPTNTEFVKIVNANNDVVALLIRNPEPFNDPRIPLKEVRECLKVLDGLNEHNKDFQLIFSKDYSQILVVHKSNKIKDLKLKLQFMYKYWNGSAYTEFPESRVTINELKLNN</sequence>
<name>A0A3G6THQ5_9FLAO</name>
<gene>
    <name evidence="1" type="ORF">EG339_23165</name>
</gene>
<keyword evidence="2" id="KW-1185">Reference proteome</keyword>
<evidence type="ECO:0000313" key="1">
    <source>
        <dbReference type="EMBL" id="AZB27279.1"/>
    </source>
</evidence>
<organism evidence="1 2">
    <name type="scientific">Chryseobacterium bernardetii</name>
    <dbReference type="NCBI Taxonomy" id="1241978"/>
    <lineage>
        <taxon>Bacteria</taxon>
        <taxon>Pseudomonadati</taxon>
        <taxon>Bacteroidota</taxon>
        <taxon>Flavobacteriia</taxon>
        <taxon>Flavobacteriales</taxon>
        <taxon>Weeksellaceae</taxon>
        <taxon>Chryseobacterium group</taxon>
        <taxon>Chryseobacterium</taxon>
    </lineage>
</organism>
<reference evidence="2" key="1">
    <citation type="submission" date="2018-11" db="EMBL/GenBank/DDBJ databases">
        <title>Proposal to divide the Flavobacteriaceae and reorganize its genera based on Amino Acid Identity values calculated from whole genome sequences.</title>
        <authorList>
            <person name="Nicholson A.C."/>
            <person name="Gulvik C.A."/>
            <person name="Whitney A.M."/>
            <person name="Humrighouse B.W."/>
            <person name="Bell M."/>
            <person name="Holmes B."/>
            <person name="Steigerwalt A.G."/>
            <person name="Villarma A."/>
            <person name="Sheth M."/>
            <person name="Batra D."/>
            <person name="Pryor J."/>
            <person name="Bernardet J.-F."/>
            <person name="Hugo C."/>
            <person name="Kampfer P."/>
            <person name="Newman J."/>
            <person name="McQuiston J.R."/>
        </authorList>
    </citation>
    <scope>NUCLEOTIDE SEQUENCE [LARGE SCALE GENOMIC DNA]</scope>
    <source>
        <strain evidence="2">G0229</strain>
    </source>
</reference>
<accession>A0A3G6THQ5</accession>
<dbReference type="GeneID" id="99067703"/>
<dbReference type="RefSeq" id="WP_123872350.1">
    <property type="nucleotide sequence ID" value="NZ_CP033932.1"/>
</dbReference>
<dbReference type="EMBL" id="CP033932">
    <property type="protein sequence ID" value="AZB27279.1"/>
    <property type="molecule type" value="Genomic_DNA"/>
</dbReference>